<evidence type="ECO:0000256" key="5">
    <source>
        <dbReference type="SAM" id="SignalP"/>
    </source>
</evidence>
<sequence>MKKRIISALTSLAMSASFIIGTLPATVQTLQAAAADITYTIADVEGEAGADVDVPITIKGDTGTAGMVLELSADSRLKLKRRLNGNAYEGAPTWNASTFTFVWNAGDGRNLVAADGAVLTTLRFTVPADAQPGDTYPISFRGSESKVIDQDGNAHNVTYVDGSITIPGGATTTTAAATTAAPTTTTKAAAATTTQKVVSADLTYEIATVEGEAGADVDVPITIQGTDPGTAGMVLELSADSNLKLKRRMNGNAYEGAPTWNATTLTYVWNAGDGRNLVAKDGATLTTLKFTVPADAKPGDEYPITFRSDLCKVIDQDGNKLDIALVGGKIVIPATATTAAETTTTKAVETTTTQAAIAVDLTYEIATVEGEAGADVDVPITIQGTDPGTAGMVLELSADSNLKLKRRMNGNAYEGAPTWNATTLTYVWNAGDGRNLVAKDGATLTTLKFTVPADAKPGDEYPITFRSDLCKVIDQDGNKLDISFTDGKIIIPAATTTTAAETTTTTAAATTTTAAATTTSAPAATTTAAPVSTTLPDAGAVTYVVPTVTAAAGDEVSMPVQVLGDPGTAGVVVDLESDARLGYVGYTAGVYAGGQWNQAKLIYSWSSGEGENVTADNEAAMFNVTFKVPDDAKPGDVFPITFESAEAVDTFGSNIDVVTVDGAIVIPDVTTTTTEEVTTTTTAAETTTTAAPVSTTLPDAGAVTYVVPTVTAAAGDEVSMPVQVLGDPGTAGVVIDLESDARLGYVGYTAGVYAGGQWNQAKLIYSWSSGEGENVTADNEAAMFNVTFKVPDDAKPGDVFPITFESAEAVDTFGSNIDVVTVDGAIIIPDVTTTTTAAETTTTTAAATTTTAAETTTTTAAATTTTAAETTTTTEEVTTTTTAAETTTTTEEVTTTTTAAETTTTTEEVTTTTTAAETTTTTAATTTTTAPATTTTTAESTTVTTGRVNYQIAEVEAQPGEKVPVPVYVINDTGTLGLTVQFTADSRLKYQSNKAGDAYTGMPVWNAASFTLNWNLDAAETAKSGAVLTTLTYKVPDDAQPGDRFPVEFVVENCSTVDENGNALTVGYFNGAIYIPDPDATTTSTTEAPVTTTTTTTTPEAVTTTAPVTTTSETISTTMTTGRVNYQIAEVEAQPGEKVPVPVYVVNDTGTLGLTVQFTADSRLKYQSNAAGNAYTGMPVWDAASYTLNWSLDTAETAKSGAVLTTLTYKVPDDAQPGDRFPVEFVVENCSTVDENGNALTVGYFNGAIYIPDPDATTTSTTEALVTTTTTTTTTAAETTVTSSEVTTVSTTETTVTSSEASGSETTTETSVSQSFSFTEPTRVCYWSHDNRPFDLEGLKVILQETIFIIHEDGTVVEAEEQPAAVDITEQCMTIFCNDKQVATPEDTYETQIYKYMLEFAYEGNPDVIVGTHQVLIGVKGDTNLSGDVTVADAVEILMYRADMMANPNNPTYVFNEDPDLHKLGYFLGNVDCIKEGDDLNVADAVNILMFRAEVLANGSATWEQIVGYDLIDPSDESTFRTIEKL</sequence>
<feature type="domain" description="Cohesin" evidence="6">
    <location>
        <begin position="363"/>
        <end position="491"/>
    </location>
</feature>
<dbReference type="GO" id="GO:0030246">
    <property type="term" value="F:carbohydrate binding"/>
    <property type="evidence" value="ECO:0007669"/>
    <property type="project" value="InterPro"/>
</dbReference>
<feature type="compositionally biased region" description="Low complexity" evidence="4">
    <location>
        <begin position="1289"/>
        <end position="1313"/>
    </location>
</feature>
<evidence type="ECO:0000313" key="7">
    <source>
        <dbReference type="EMBL" id="AKC35232.1"/>
    </source>
</evidence>
<dbReference type="SUPFAM" id="SSF49384">
    <property type="entry name" value="Carbohydrate-binding domain"/>
    <property type="match status" value="7"/>
</dbReference>
<feature type="region of interest" description="Disordered" evidence="4">
    <location>
        <begin position="1289"/>
        <end position="1314"/>
    </location>
</feature>
<feature type="signal peptide" evidence="5">
    <location>
        <begin position="1"/>
        <end position="27"/>
    </location>
</feature>
<dbReference type="GO" id="GO:0000272">
    <property type="term" value="P:polysaccharide catabolic process"/>
    <property type="evidence" value="ECO:0007669"/>
    <property type="project" value="InterPro"/>
</dbReference>
<keyword evidence="3" id="KW-0677">Repeat</keyword>
<gene>
    <name evidence="7" type="primary">scaB</name>
</gene>
<feature type="chain" id="PRO_5039199171" evidence="5">
    <location>
        <begin position="28"/>
        <end position="1526"/>
    </location>
</feature>
<dbReference type="Gene3D" id="2.60.40.680">
    <property type="match status" value="7"/>
</dbReference>
<evidence type="ECO:0000256" key="2">
    <source>
        <dbReference type="ARBA" id="ARBA00022525"/>
    </source>
</evidence>
<name>A0A0E3TJM1_RUMC1</name>
<evidence type="ECO:0000256" key="1">
    <source>
        <dbReference type="ARBA" id="ARBA00004613"/>
    </source>
</evidence>
<dbReference type="InterPro" id="IPR002102">
    <property type="entry name" value="Cohesin_dom"/>
</dbReference>
<protein>
    <submittedName>
        <fullName evidence="7">ScaB</fullName>
    </submittedName>
</protein>
<proteinExistence type="predicted"/>
<feature type="region of interest" description="Disordered" evidence="4">
    <location>
        <begin position="841"/>
        <end position="941"/>
    </location>
</feature>
<reference evidence="7" key="1">
    <citation type="journal article" date="2015" name="Environ. Microbiol.">
        <title>Ruminococcal cellulosome systems from rumen to human.</title>
        <authorList>
            <person name="David Y.B."/>
            <person name="Dassa B."/>
            <person name="Borovok I."/>
            <person name="Lamed R."/>
            <person name="Koropatkin N.M."/>
            <person name="Martens E.C."/>
            <person name="White B.A."/>
            <person name="Bernalier-Donadille A."/>
            <person name="Duncan S.H."/>
            <person name="Flint H.J."/>
            <person name="Bayer E.A."/>
            <person name="Morais S."/>
        </authorList>
    </citation>
    <scope>NUCLEOTIDE SEQUENCE</scope>
    <source>
        <strain evidence="7">18P13</strain>
    </source>
</reference>
<accession>A0A0E3TJM1</accession>
<dbReference type="Pfam" id="PF00963">
    <property type="entry name" value="Cohesin"/>
    <property type="match status" value="5"/>
</dbReference>
<evidence type="ECO:0000256" key="3">
    <source>
        <dbReference type="ARBA" id="ARBA00022737"/>
    </source>
</evidence>
<feature type="domain" description="Cohesin" evidence="6">
    <location>
        <begin position="542"/>
        <end position="666"/>
    </location>
</feature>
<comment type="subcellular location">
    <subcellularLocation>
        <location evidence="1">Secreted</location>
    </subcellularLocation>
</comment>
<dbReference type="EMBL" id="KP341766">
    <property type="protein sequence ID" value="AKC35232.1"/>
    <property type="molecule type" value="Genomic_DNA"/>
</dbReference>
<evidence type="ECO:0000256" key="4">
    <source>
        <dbReference type="SAM" id="MobiDB-lite"/>
    </source>
</evidence>
<keyword evidence="2" id="KW-0964">Secreted</keyword>
<dbReference type="GO" id="GO:0005576">
    <property type="term" value="C:extracellular region"/>
    <property type="evidence" value="ECO:0007669"/>
    <property type="project" value="UniProtKB-SubCell"/>
</dbReference>
<organism evidence="7">
    <name type="scientific">Ruminococcus champanellensis (strain DSM 18848 / JCM 17042 / KCTC 15320 / 18P13)</name>
    <dbReference type="NCBI Taxonomy" id="213810"/>
    <lineage>
        <taxon>Bacteria</taxon>
        <taxon>Bacillati</taxon>
        <taxon>Bacillota</taxon>
        <taxon>Clostridia</taxon>
        <taxon>Eubacteriales</taxon>
        <taxon>Oscillospiraceae</taxon>
        <taxon>Ruminococcus</taxon>
    </lineage>
</organism>
<feature type="domain" description="Cohesin" evidence="6">
    <location>
        <begin position="38"/>
        <end position="166"/>
    </location>
</feature>
<feature type="domain" description="Cohesin" evidence="6">
    <location>
        <begin position="204"/>
        <end position="323"/>
    </location>
</feature>
<feature type="domain" description="Cohesin" evidence="6">
    <location>
        <begin position="704"/>
        <end position="828"/>
    </location>
</feature>
<evidence type="ECO:0000259" key="6">
    <source>
        <dbReference type="Pfam" id="PF00963"/>
    </source>
</evidence>
<keyword evidence="5" id="KW-0732">Signal</keyword>
<dbReference type="InterPro" id="IPR008965">
    <property type="entry name" value="CBM2/CBM3_carb-bd_dom_sf"/>
</dbReference>